<dbReference type="GO" id="GO:0008233">
    <property type="term" value="F:peptidase activity"/>
    <property type="evidence" value="ECO:0007669"/>
    <property type="project" value="UniProtKB-KW"/>
</dbReference>
<accession>A0A117KVQ0</accession>
<evidence type="ECO:0000256" key="6">
    <source>
        <dbReference type="ARBA" id="ARBA00022989"/>
    </source>
</evidence>
<keyword evidence="4 8" id="KW-0812">Transmembrane</keyword>
<keyword evidence="3" id="KW-0645">Protease</keyword>
<keyword evidence="2" id="KW-0673">Quorum sensing</keyword>
<comment type="caution">
    <text evidence="9">The sequence shown here is derived from an EMBL/GenBank/DDBJ whole genome shotgun (WGS) entry which is preliminary data.</text>
</comment>
<evidence type="ECO:0000313" key="12">
    <source>
        <dbReference type="Proteomes" id="UP000294886"/>
    </source>
</evidence>
<dbReference type="SMART" id="SM00793">
    <property type="entry name" value="AgrB"/>
    <property type="match status" value="1"/>
</dbReference>
<feature type="transmembrane region" description="Helical" evidence="8">
    <location>
        <begin position="86"/>
        <end position="104"/>
    </location>
</feature>
<name>A0A117KVQ0_9THEO</name>
<dbReference type="GO" id="GO:0016020">
    <property type="term" value="C:membrane"/>
    <property type="evidence" value="ECO:0007669"/>
    <property type="project" value="InterPro"/>
</dbReference>
<evidence type="ECO:0000313" key="9">
    <source>
        <dbReference type="EMBL" id="HBT48364.1"/>
    </source>
</evidence>
<dbReference type="Proteomes" id="UP000294886">
    <property type="component" value="Unassembled WGS sequence"/>
</dbReference>
<evidence type="ECO:0000256" key="4">
    <source>
        <dbReference type="ARBA" id="ARBA00022692"/>
    </source>
</evidence>
<dbReference type="Proteomes" id="UP000264445">
    <property type="component" value="Unassembled WGS sequence"/>
</dbReference>
<keyword evidence="1" id="KW-1003">Cell membrane</keyword>
<feature type="transmembrane region" description="Helical" evidence="8">
    <location>
        <begin position="110"/>
        <end position="130"/>
    </location>
</feature>
<organism evidence="9 11">
    <name type="scientific">Caldanaerobacter subterraneus</name>
    <dbReference type="NCBI Taxonomy" id="911092"/>
    <lineage>
        <taxon>Bacteria</taxon>
        <taxon>Bacillati</taxon>
        <taxon>Bacillota</taxon>
        <taxon>Clostridia</taxon>
        <taxon>Thermoanaerobacterales</taxon>
        <taxon>Thermoanaerobacteraceae</taxon>
        <taxon>Caldanaerobacter</taxon>
    </lineage>
</organism>
<dbReference type="GO" id="GO:0009372">
    <property type="term" value="P:quorum sensing"/>
    <property type="evidence" value="ECO:0007669"/>
    <property type="project" value="UniProtKB-KW"/>
</dbReference>
<sequence>MIAISIEKLSQRIVQKVFKGQNLSEIELAKIEYGLSLVLGVLIEFILIFFVGFLLGVGYYVAVIMISSLFLRIGTGGAHCSTYRRCVTFTGIYFLPFSFVAKFVDAHSLPLLELVIGIALIFVVLGIMLLMKKIKFFMGILVLETIVFVLFSERAFFASSIGLFLQSVMTTAFGERLVNLADNLMAKIGI</sequence>
<dbReference type="RefSeq" id="WP_009610853.1">
    <property type="nucleotide sequence ID" value="NZ_DOLB01000012.1"/>
</dbReference>
<reference evidence="9 11" key="1">
    <citation type="journal article" date="2018" name="Nat. Biotechnol.">
        <title>A standardized bacterial taxonomy based on genome phylogeny substantially revises the tree of life.</title>
        <authorList>
            <person name="Parks D.H."/>
            <person name="Chuvochina M."/>
            <person name="Waite D.W."/>
            <person name="Rinke C."/>
            <person name="Skarshewski A."/>
            <person name="Chaumeil P.A."/>
            <person name="Hugenholtz P."/>
        </authorList>
    </citation>
    <scope>NUCLEOTIDE SEQUENCE [LARGE SCALE GENOMIC DNA]</scope>
    <source>
        <strain evidence="9">UBA12544</strain>
    </source>
</reference>
<evidence type="ECO:0000256" key="7">
    <source>
        <dbReference type="ARBA" id="ARBA00023136"/>
    </source>
</evidence>
<dbReference type="Pfam" id="PF04647">
    <property type="entry name" value="AgrB"/>
    <property type="match status" value="1"/>
</dbReference>
<keyword evidence="5" id="KW-0378">Hydrolase</keyword>
<proteinExistence type="predicted"/>
<protein>
    <submittedName>
        <fullName evidence="10">Accessory gene regulator B</fullName>
    </submittedName>
    <submittedName>
        <fullName evidence="9">Accessory regulator AgrB</fullName>
    </submittedName>
</protein>
<keyword evidence="6 8" id="KW-1133">Transmembrane helix</keyword>
<evidence type="ECO:0000313" key="10">
    <source>
        <dbReference type="EMBL" id="TCO67656.1"/>
    </source>
</evidence>
<evidence type="ECO:0000256" key="3">
    <source>
        <dbReference type="ARBA" id="ARBA00022670"/>
    </source>
</evidence>
<gene>
    <name evidence="9" type="ORF">DEA61_00490</name>
    <name evidence="10" type="ORF">EV203_10668</name>
</gene>
<evidence type="ECO:0000256" key="2">
    <source>
        <dbReference type="ARBA" id="ARBA00022654"/>
    </source>
</evidence>
<evidence type="ECO:0000256" key="8">
    <source>
        <dbReference type="SAM" id="Phobius"/>
    </source>
</evidence>
<evidence type="ECO:0000256" key="1">
    <source>
        <dbReference type="ARBA" id="ARBA00022475"/>
    </source>
</evidence>
<keyword evidence="7 8" id="KW-0472">Membrane</keyword>
<reference evidence="10 12" key="2">
    <citation type="submission" date="2019-03" db="EMBL/GenBank/DDBJ databases">
        <title>Genomic Encyclopedia of Type Strains, Phase IV (KMG-IV): sequencing the most valuable type-strain genomes for metagenomic binning, comparative biology and taxonomic classification.</title>
        <authorList>
            <person name="Goeker M."/>
        </authorList>
    </citation>
    <scope>NUCLEOTIDE SEQUENCE [LARGE SCALE GENOMIC DNA]</scope>
    <source>
        <strain evidence="10 12">DSM 13054</strain>
    </source>
</reference>
<dbReference type="EMBL" id="SLWU01000006">
    <property type="protein sequence ID" value="TCO67656.1"/>
    <property type="molecule type" value="Genomic_DNA"/>
</dbReference>
<feature type="transmembrane region" description="Helical" evidence="8">
    <location>
        <begin position="137"/>
        <end position="157"/>
    </location>
</feature>
<dbReference type="InterPro" id="IPR006741">
    <property type="entry name" value="AgrB"/>
</dbReference>
<evidence type="ECO:0000313" key="11">
    <source>
        <dbReference type="Proteomes" id="UP000264445"/>
    </source>
</evidence>
<dbReference type="AlphaFoldDB" id="A0A117KVQ0"/>
<dbReference type="GO" id="GO:0006508">
    <property type="term" value="P:proteolysis"/>
    <property type="evidence" value="ECO:0007669"/>
    <property type="project" value="UniProtKB-KW"/>
</dbReference>
<evidence type="ECO:0000256" key="5">
    <source>
        <dbReference type="ARBA" id="ARBA00022801"/>
    </source>
</evidence>
<dbReference type="EMBL" id="DOLB01000012">
    <property type="protein sequence ID" value="HBT48364.1"/>
    <property type="molecule type" value="Genomic_DNA"/>
</dbReference>